<dbReference type="InterPro" id="IPR041657">
    <property type="entry name" value="HTH_17"/>
</dbReference>
<accession>A0A7X9IJ41</accession>
<dbReference type="Pfam" id="PF12728">
    <property type="entry name" value="HTH_17"/>
    <property type="match status" value="1"/>
</dbReference>
<proteinExistence type="predicted"/>
<dbReference type="AlphaFoldDB" id="A0A7X9IJ41"/>
<dbReference type="InterPro" id="IPR009061">
    <property type="entry name" value="DNA-bd_dom_put_sf"/>
</dbReference>
<dbReference type="GO" id="GO:0003677">
    <property type="term" value="F:DNA binding"/>
    <property type="evidence" value="ECO:0007669"/>
    <property type="project" value="InterPro"/>
</dbReference>
<organism evidence="2 3">
    <name type="scientific">SAR324 cluster bacterium</name>
    <dbReference type="NCBI Taxonomy" id="2024889"/>
    <lineage>
        <taxon>Bacteria</taxon>
        <taxon>Deltaproteobacteria</taxon>
        <taxon>SAR324 cluster</taxon>
    </lineage>
</organism>
<protein>
    <submittedName>
        <fullName evidence="2">Helix-turn-helix domain-containing protein</fullName>
    </submittedName>
</protein>
<gene>
    <name evidence="2" type="ORF">GYA55_01070</name>
</gene>
<evidence type="ECO:0000313" key="2">
    <source>
        <dbReference type="EMBL" id="NMC61737.1"/>
    </source>
</evidence>
<feature type="domain" description="Helix-turn-helix" evidence="1">
    <location>
        <begin position="6"/>
        <end position="53"/>
    </location>
</feature>
<evidence type="ECO:0000259" key="1">
    <source>
        <dbReference type="Pfam" id="PF12728"/>
    </source>
</evidence>
<dbReference type="InterPro" id="IPR010093">
    <property type="entry name" value="SinI_DNA-bd"/>
</dbReference>
<evidence type="ECO:0000313" key="3">
    <source>
        <dbReference type="Proteomes" id="UP000524246"/>
    </source>
</evidence>
<dbReference type="EMBL" id="JAAZON010000036">
    <property type="protein sequence ID" value="NMC61737.1"/>
    <property type="molecule type" value="Genomic_DNA"/>
</dbReference>
<comment type="caution">
    <text evidence="2">The sequence shown here is derived from an EMBL/GenBank/DDBJ whole genome shotgun (WGS) entry which is preliminary data.</text>
</comment>
<reference evidence="2 3" key="1">
    <citation type="journal article" date="2020" name="Biotechnol. Biofuels">
        <title>New insights from the biogas microbiome by comprehensive genome-resolved metagenomics of nearly 1600 species originating from multiple anaerobic digesters.</title>
        <authorList>
            <person name="Campanaro S."/>
            <person name="Treu L."/>
            <person name="Rodriguez-R L.M."/>
            <person name="Kovalovszki A."/>
            <person name="Ziels R.M."/>
            <person name="Maus I."/>
            <person name="Zhu X."/>
            <person name="Kougias P.G."/>
            <person name="Basile A."/>
            <person name="Luo G."/>
            <person name="Schluter A."/>
            <person name="Konstantinidis K.T."/>
            <person name="Angelidaki I."/>
        </authorList>
    </citation>
    <scope>NUCLEOTIDE SEQUENCE [LARGE SCALE GENOMIC DNA]</scope>
    <source>
        <strain evidence="2">AS27yjCOA_65</strain>
    </source>
</reference>
<dbReference type="NCBIfam" id="TIGR01764">
    <property type="entry name" value="excise"/>
    <property type="match status" value="1"/>
</dbReference>
<dbReference type="Proteomes" id="UP000524246">
    <property type="component" value="Unassembled WGS sequence"/>
</dbReference>
<dbReference type="SUPFAM" id="SSF46955">
    <property type="entry name" value="Putative DNA-binding domain"/>
    <property type="match status" value="1"/>
</dbReference>
<name>A0A7X9IJ41_9DELT</name>
<sequence length="63" mass="7109">MTPHDWLTVEGCAAYLSITPRAVYCLVDRGRLPAHRLGRKLYFLRSEIDQLLKASVSCEVDCA</sequence>